<dbReference type="OrthoDB" id="4555199at2"/>
<dbReference type="AlphaFoldDB" id="A0A1M6LRI6"/>
<dbReference type="EMBL" id="FQZK01000009">
    <property type="protein sequence ID" value="SHJ73848.1"/>
    <property type="molecule type" value="Genomic_DNA"/>
</dbReference>
<proteinExistence type="predicted"/>
<keyword evidence="4" id="KW-1185">Reference proteome</keyword>
<organism evidence="3 4">
    <name type="scientific">Nocardiopsis flavescens</name>
    <dbReference type="NCBI Taxonomy" id="758803"/>
    <lineage>
        <taxon>Bacteria</taxon>
        <taxon>Bacillati</taxon>
        <taxon>Actinomycetota</taxon>
        <taxon>Actinomycetes</taxon>
        <taxon>Streptosporangiales</taxon>
        <taxon>Nocardiopsidaceae</taxon>
        <taxon>Nocardiopsis</taxon>
    </lineage>
</organism>
<dbReference type="RefSeq" id="WP_073380111.1">
    <property type="nucleotide sequence ID" value="NZ_FQZK01000009.1"/>
</dbReference>
<dbReference type="InterPro" id="IPR036440">
    <property type="entry name" value="Peptidase_C15-like_sf"/>
</dbReference>
<reference evidence="3 4" key="1">
    <citation type="submission" date="2016-11" db="EMBL/GenBank/DDBJ databases">
        <authorList>
            <person name="Jaros S."/>
            <person name="Januszkiewicz K."/>
            <person name="Wedrychowicz H."/>
        </authorList>
    </citation>
    <scope>NUCLEOTIDE SEQUENCE [LARGE SCALE GENOMIC DNA]</scope>
    <source>
        <strain evidence="3 4">CGMCC 4.5723</strain>
    </source>
</reference>
<evidence type="ECO:0000256" key="2">
    <source>
        <dbReference type="SAM" id="SignalP"/>
    </source>
</evidence>
<keyword evidence="2" id="KW-0732">Signal</keyword>
<accession>A0A1M6LRI6</accession>
<evidence type="ECO:0000313" key="3">
    <source>
        <dbReference type="EMBL" id="SHJ73848.1"/>
    </source>
</evidence>
<dbReference type="SUPFAM" id="SSF53182">
    <property type="entry name" value="Pyrrolidone carboxyl peptidase (pyroglutamate aminopeptidase)"/>
    <property type="match status" value="1"/>
</dbReference>
<feature type="region of interest" description="Disordered" evidence="1">
    <location>
        <begin position="347"/>
        <end position="369"/>
    </location>
</feature>
<feature type="signal peptide" evidence="2">
    <location>
        <begin position="1"/>
        <end position="41"/>
    </location>
</feature>
<dbReference type="STRING" id="758803.SAMN05421803_10932"/>
<name>A0A1M6LRI6_9ACTN</name>
<dbReference type="Gene3D" id="3.40.630.20">
    <property type="entry name" value="Peptidase C15, pyroglutamyl peptidase I-like"/>
    <property type="match status" value="1"/>
</dbReference>
<feature type="region of interest" description="Disordered" evidence="1">
    <location>
        <begin position="279"/>
        <end position="304"/>
    </location>
</feature>
<evidence type="ECO:0000256" key="1">
    <source>
        <dbReference type="SAM" id="MobiDB-lite"/>
    </source>
</evidence>
<dbReference type="Proteomes" id="UP000184452">
    <property type="component" value="Unassembled WGS sequence"/>
</dbReference>
<gene>
    <name evidence="3" type="ORF">SAMN05421803_10932</name>
</gene>
<sequence>MNRPAPRAGAGAHAPRKTPRAAAAAILLLPVLLAPANPAQAEPAGGGGCLGQDGATVEEARVTGEVPREILDRSGFAASVDRFTRDLCGAGDADRAAAVVERHGSALWRAAVDRVRGEGAAEGGLSAGDDRPLYWARLGMASALHRWEPDFALDGEERAALVADLDRRSRGHHDADFSDAEEGALRIVVTGFDPFGLDADIRQANPSGAAALALDGAVIETADGVAVVEAMLFPVRWRDFGDGMVEEALVPHYTGERPADAVITVSQGRPERFDLEAHNGAWRGGAPDNEGVGEEETVPVPEGVPTVTPQPQWSDSSMDHAAIVGETDGAPFPVFDNTAVTEIPEGGTEEVVRPDGPTPGSQARAGGGGDYLSNEIAYRNTLLRDATGRDVPAGHIHTPVLSLGQDGEVTDPAFEEERAAIVGQVEEIVAAAVRP</sequence>
<evidence type="ECO:0000313" key="4">
    <source>
        <dbReference type="Proteomes" id="UP000184452"/>
    </source>
</evidence>
<feature type="chain" id="PRO_5012906665" evidence="2">
    <location>
        <begin position="42"/>
        <end position="435"/>
    </location>
</feature>
<protein>
    <submittedName>
        <fullName evidence="3">Pyrrolidone-carboxylate peptidase (N-terminal pyroglutamyl peptidase)</fullName>
    </submittedName>
</protein>